<gene>
    <name evidence="1" type="ORF">CRG98_014128</name>
</gene>
<evidence type="ECO:0000313" key="1">
    <source>
        <dbReference type="EMBL" id="PKI65470.1"/>
    </source>
</evidence>
<proteinExistence type="predicted"/>
<reference evidence="1 2" key="1">
    <citation type="submission" date="2017-11" db="EMBL/GenBank/DDBJ databases">
        <title>De-novo sequencing of pomegranate (Punica granatum L.) genome.</title>
        <authorList>
            <person name="Akparov Z."/>
            <person name="Amiraslanov A."/>
            <person name="Hajiyeva S."/>
            <person name="Abbasov M."/>
            <person name="Kaur K."/>
            <person name="Hamwieh A."/>
            <person name="Solovyev V."/>
            <person name="Salamov A."/>
            <person name="Braich B."/>
            <person name="Kosarev P."/>
            <person name="Mahmoud A."/>
            <person name="Hajiyev E."/>
            <person name="Babayeva S."/>
            <person name="Izzatullayeva V."/>
            <person name="Mammadov A."/>
            <person name="Mammadov A."/>
            <person name="Sharifova S."/>
            <person name="Ojaghi J."/>
            <person name="Eynullazada K."/>
            <person name="Bayramov B."/>
            <person name="Abdulazimova A."/>
            <person name="Shahmuradov I."/>
        </authorList>
    </citation>
    <scope>NUCLEOTIDE SEQUENCE [LARGE SCALE GENOMIC DNA]</scope>
    <source>
        <strain evidence="2">cv. AG2017</strain>
        <tissue evidence="1">Leaf</tissue>
    </source>
</reference>
<sequence length="178" mass="19896">MDCFGTWGETGMHGKLGMVARVGTTCLDPQEERLTRRPRLETDSRRRLANPRTRLSQCFPRVVESGWCNARTSTFSRMSFERKIPRDRGSFVVGMKGPLFPGSRSTREMKMGSEKQSETYSLVLVTLGCVQSVLSNYVFAPIGLPVNSDPSLALVRLCSSRCWRSLSEPVDQNGVLTV</sequence>
<protein>
    <submittedName>
        <fullName evidence="1">Uncharacterized protein</fullName>
    </submittedName>
</protein>
<keyword evidence="2" id="KW-1185">Reference proteome</keyword>
<comment type="caution">
    <text evidence="1">The sequence shown here is derived from an EMBL/GenBank/DDBJ whole genome shotgun (WGS) entry which is preliminary data.</text>
</comment>
<dbReference type="EMBL" id="PGOL01000750">
    <property type="protein sequence ID" value="PKI65470.1"/>
    <property type="molecule type" value="Genomic_DNA"/>
</dbReference>
<organism evidence="1 2">
    <name type="scientific">Punica granatum</name>
    <name type="common">Pomegranate</name>
    <dbReference type="NCBI Taxonomy" id="22663"/>
    <lineage>
        <taxon>Eukaryota</taxon>
        <taxon>Viridiplantae</taxon>
        <taxon>Streptophyta</taxon>
        <taxon>Embryophyta</taxon>
        <taxon>Tracheophyta</taxon>
        <taxon>Spermatophyta</taxon>
        <taxon>Magnoliopsida</taxon>
        <taxon>eudicotyledons</taxon>
        <taxon>Gunneridae</taxon>
        <taxon>Pentapetalae</taxon>
        <taxon>rosids</taxon>
        <taxon>malvids</taxon>
        <taxon>Myrtales</taxon>
        <taxon>Lythraceae</taxon>
        <taxon>Punica</taxon>
    </lineage>
</organism>
<evidence type="ECO:0000313" key="2">
    <source>
        <dbReference type="Proteomes" id="UP000233551"/>
    </source>
</evidence>
<accession>A0A2I0KB87</accession>
<name>A0A2I0KB87_PUNGR</name>
<dbReference type="AlphaFoldDB" id="A0A2I0KB87"/>
<dbReference type="Proteomes" id="UP000233551">
    <property type="component" value="Unassembled WGS sequence"/>
</dbReference>